<name>A0AAU0UM41_9FIRM</name>
<proteinExistence type="predicted"/>
<dbReference type="Proteomes" id="UP001329915">
    <property type="component" value="Chromosome"/>
</dbReference>
<accession>A0AAU0UM41</accession>
<keyword evidence="3" id="KW-1185">Reference proteome</keyword>
<dbReference type="InterPro" id="IPR045536">
    <property type="entry name" value="DUF6431"/>
</dbReference>
<dbReference type="RefSeq" id="WP_366924204.1">
    <property type="nucleotide sequence ID" value="NZ_CP121694.1"/>
</dbReference>
<gene>
    <name evidence="2" type="ORF">MFMK1_001168</name>
</gene>
<dbReference type="KEGG" id="dbc:MFMK1_001168"/>
<protein>
    <submittedName>
        <fullName evidence="2">DUF6431 domain-containing protein</fullName>
    </submittedName>
</protein>
<dbReference type="EMBL" id="CP121694">
    <property type="protein sequence ID" value="WRO21360.1"/>
    <property type="molecule type" value="Genomic_DNA"/>
</dbReference>
<organism evidence="2 3">
    <name type="scientific">Metallumcola ferriviriculae</name>
    <dbReference type="NCBI Taxonomy" id="3039180"/>
    <lineage>
        <taxon>Bacteria</taxon>
        <taxon>Bacillati</taxon>
        <taxon>Bacillota</taxon>
        <taxon>Clostridia</taxon>
        <taxon>Neomoorellales</taxon>
        <taxon>Desulfitibacteraceae</taxon>
        <taxon>Metallumcola</taxon>
    </lineage>
</organism>
<reference evidence="2 3" key="1">
    <citation type="submission" date="2023-04" db="EMBL/GenBank/DDBJ databases">
        <authorList>
            <person name="Hsu D."/>
        </authorList>
    </citation>
    <scope>NUCLEOTIDE SEQUENCE [LARGE SCALE GENOMIC DNA]</scope>
    <source>
        <strain evidence="2 3">MK1</strain>
    </source>
</reference>
<evidence type="ECO:0000259" key="1">
    <source>
        <dbReference type="Pfam" id="PF20020"/>
    </source>
</evidence>
<evidence type="ECO:0000313" key="3">
    <source>
        <dbReference type="Proteomes" id="UP001329915"/>
    </source>
</evidence>
<dbReference type="AlphaFoldDB" id="A0AAU0UM41"/>
<sequence length="167" mass="19616">MCNTLTRRHTKYEREVISKNETHTIVILRRRCKPCNITISLLPSFLKPWQRFANHFREIAGRWHLTGRSLNRITASLSKSGISRRTLQRWKQKFHKQLNRQLIRQRRKIANDDATADSILLQYRKGLTAREELKILLLSLLGKAKAIPQPGKLLTALNLNLPPQDYW</sequence>
<dbReference type="Pfam" id="PF20020">
    <property type="entry name" value="DUF6431"/>
    <property type="match status" value="1"/>
</dbReference>
<feature type="domain" description="DUF6431" evidence="1">
    <location>
        <begin position="1"/>
        <end position="90"/>
    </location>
</feature>
<evidence type="ECO:0000313" key="2">
    <source>
        <dbReference type="EMBL" id="WRO21360.1"/>
    </source>
</evidence>